<gene>
    <name evidence="1" type="ORF">IX84_16445</name>
</gene>
<dbReference type="Pfam" id="PF14054">
    <property type="entry name" value="DUF4249"/>
    <property type="match status" value="1"/>
</dbReference>
<sequence length="315" mass="35544">MPRLIFLPIFLAMLSFVLSCEKVFDVNSAIDARSSELVVVSSFTLDRTLQVYVSSSGSILDDEPIAYIDNAIVELYRNEEFLTQLSFSEDKDKISNLPFYSAGDFQLQVGIKYTIRVDAPGFETVTAHSQIPTPVKMVSSEISDLQFSEMTGEKETLVRYRVGIAFEDPGQIDNYYHINLLQQFREYAIIENDTLYFREEMRPVIFSNQLNTNFQVAHVGGGLLLADEDQDGQTIRLNLPVEFSYLPNRDELGKLFIELRAVSKEYYQYFSTISRQNGVSDSPYADPVIVYDNINGGQGVFAGFSTSSDSLVVGY</sequence>
<dbReference type="PROSITE" id="PS51257">
    <property type="entry name" value="PROKAR_LIPOPROTEIN"/>
    <property type="match status" value="1"/>
</dbReference>
<evidence type="ECO:0008006" key="3">
    <source>
        <dbReference type="Google" id="ProtNLM"/>
    </source>
</evidence>
<dbReference type="OrthoDB" id="1115009at2"/>
<dbReference type="InterPro" id="IPR025345">
    <property type="entry name" value="DUF4249"/>
</dbReference>
<keyword evidence="2" id="KW-1185">Reference proteome</keyword>
<accession>A0A098S615</accession>
<evidence type="ECO:0000313" key="2">
    <source>
        <dbReference type="Proteomes" id="UP000029736"/>
    </source>
</evidence>
<organism evidence="1 2">
    <name type="scientific">Phaeodactylibacter xiamenensis</name>
    <dbReference type="NCBI Taxonomy" id="1524460"/>
    <lineage>
        <taxon>Bacteria</taxon>
        <taxon>Pseudomonadati</taxon>
        <taxon>Bacteroidota</taxon>
        <taxon>Saprospiria</taxon>
        <taxon>Saprospirales</taxon>
        <taxon>Haliscomenobacteraceae</taxon>
        <taxon>Phaeodactylibacter</taxon>
    </lineage>
</organism>
<name>A0A098S615_9BACT</name>
<dbReference type="STRING" id="1524460.IX84_16445"/>
<protein>
    <recommendedName>
        <fullName evidence="3">DUF4249 domain-containing protein</fullName>
    </recommendedName>
</protein>
<proteinExistence type="predicted"/>
<dbReference type="Proteomes" id="UP000029736">
    <property type="component" value="Unassembled WGS sequence"/>
</dbReference>
<comment type="caution">
    <text evidence="1">The sequence shown here is derived from an EMBL/GenBank/DDBJ whole genome shotgun (WGS) entry which is preliminary data.</text>
</comment>
<dbReference type="EMBL" id="JPOS01000038">
    <property type="protein sequence ID" value="KGE87238.1"/>
    <property type="molecule type" value="Genomic_DNA"/>
</dbReference>
<dbReference type="RefSeq" id="WP_044222791.1">
    <property type="nucleotide sequence ID" value="NZ_JBKAGJ010000021.1"/>
</dbReference>
<reference evidence="1 2" key="1">
    <citation type="journal article" date="2014" name="Int. J. Syst. Evol. Microbiol.">
        <title>Phaeodactylibacter xiamenensis gen. nov., sp. nov., a member of the family Saprospiraceae isolated from the marine alga Phaeodactylum tricornutum.</title>
        <authorList>
            <person name="Chen Z.Jr."/>
            <person name="Lei X."/>
            <person name="Lai Q."/>
            <person name="Li Y."/>
            <person name="Zhang B."/>
            <person name="Zhang J."/>
            <person name="Zhang H."/>
            <person name="Yang L."/>
            <person name="Zheng W."/>
            <person name="Tian Y."/>
            <person name="Yu Z."/>
            <person name="Xu H.Jr."/>
            <person name="Zheng T."/>
        </authorList>
    </citation>
    <scope>NUCLEOTIDE SEQUENCE [LARGE SCALE GENOMIC DNA]</scope>
    <source>
        <strain evidence="1 2">KD52</strain>
    </source>
</reference>
<dbReference type="AlphaFoldDB" id="A0A098S615"/>
<evidence type="ECO:0000313" key="1">
    <source>
        <dbReference type="EMBL" id="KGE87238.1"/>
    </source>
</evidence>